<organism evidence="1 2">
    <name type="scientific">Spirosoma fluviale</name>
    <dbReference type="NCBI Taxonomy" id="1597977"/>
    <lineage>
        <taxon>Bacteria</taxon>
        <taxon>Pseudomonadati</taxon>
        <taxon>Bacteroidota</taxon>
        <taxon>Cytophagia</taxon>
        <taxon>Cytophagales</taxon>
        <taxon>Cytophagaceae</taxon>
        <taxon>Spirosoma</taxon>
    </lineage>
</organism>
<protein>
    <submittedName>
        <fullName evidence="1">Uncharacterized protein</fullName>
    </submittedName>
</protein>
<proteinExistence type="predicted"/>
<dbReference type="EMBL" id="OCNH01000001">
    <property type="protein sequence ID" value="SOD80830.1"/>
    <property type="molecule type" value="Genomic_DNA"/>
</dbReference>
<dbReference type="AlphaFoldDB" id="A0A286FCB5"/>
<evidence type="ECO:0000313" key="2">
    <source>
        <dbReference type="Proteomes" id="UP000219452"/>
    </source>
</evidence>
<evidence type="ECO:0000313" key="1">
    <source>
        <dbReference type="EMBL" id="SOD80830.1"/>
    </source>
</evidence>
<gene>
    <name evidence="1" type="ORF">SAMN06269250_1581</name>
</gene>
<dbReference type="RefSeq" id="WP_097125203.1">
    <property type="nucleotide sequence ID" value="NZ_OCNH01000001.1"/>
</dbReference>
<accession>A0A286FCB5</accession>
<reference evidence="2" key="1">
    <citation type="submission" date="2017-09" db="EMBL/GenBank/DDBJ databases">
        <authorList>
            <person name="Varghese N."/>
            <person name="Submissions S."/>
        </authorList>
    </citation>
    <scope>NUCLEOTIDE SEQUENCE [LARGE SCALE GENOMIC DNA]</scope>
    <source>
        <strain evidence="2">DSM 29961</strain>
    </source>
</reference>
<dbReference type="Proteomes" id="UP000219452">
    <property type="component" value="Unassembled WGS sequence"/>
</dbReference>
<keyword evidence="2" id="KW-1185">Reference proteome</keyword>
<name>A0A286FCB5_9BACT</name>
<sequence length="71" mass="7901">METKAEPKVAKKLTPFRLSLITKKQISTIRKAKGFASNTQALEFALEIVAKALEGQEPHKHDLKAIQRAMA</sequence>